<keyword evidence="3" id="KW-1185">Reference proteome</keyword>
<dbReference type="PROSITE" id="PS01276">
    <property type="entry name" value="PEPTIDASE_U32"/>
    <property type="match status" value="1"/>
</dbReference>
<proteinExistence type="predicted"/>
<dbReference type="InterPro" id="IPR051454">
    <property type="entry name" value="RNA/ubiquinone_mod_enzymes"/>
</dbReference>
<feature type="domain" description="Peptidase U32 collagenase" evidence="1">
    <location>
        <begin position="322"/>
        <end position="431"/>
    </location>
</feature>
<dbReference type="Proteomes" id="UP000606720">
    <property type="component" value="Unassembled WGS sequence"/>
</dbReference>
<organism evidence="2 3">
    <name type="scientific">Roseburia zhanii</name>
    <dbReference type="NCBI Taxonomy" id="2763064"/>
    <lineage>
        <taxon>Bacteria</taxon>
        <taxon>Bacillati</taxon>
        <taxon>Bacillota</taxon>
        <taxon>Clostridia</taxon>
        <taxon>Lachnospirales</taxon>
        <taxon>Lachnospiraceae</taxon>
        <taxon>Roseburia</taxon>
    </lineage>
</organism>
<comment type="caution">
    <text evidence="2">The sequence shown here is derived from an EMBL/GenBank/DDBJ whole genome shotgun (WGS) entry which is preliminary data.</text>
</comment>
<name>A0A923LNV4_9FIRM</name>
<accession>A0A923LNV4</accession>
<dbReference type="RefSeq" id="WP_186866556.1">
    <property type="nucleotide sequence ID" value="NZ_JACOPH010000003.1"/>
</dbReference>
<gene>
    <name evidence="2" type="ORF">H8S17_05495</name>
</gene>
<dbReference type="InterPro" id="IPR001539">
    <property type="entry name" value="Peptidase_U32"/>
</dbReference>
<dbReference type="PANTHER" id="PTHR30217">
    <property type="entry name" value="PEPTIDASE U32 FAMILY"/>
    <property type="match status" value="1"/>
</dbReference>
<evidence type="ECO:0000313" key="3">
    <source>
        <dbReference type="Proteomes" id="UP000606720"/>
    </source>
</evidence>
<dbReference type="Pfam" id="PF12392">
    <property type="entry name" value="DUF3656"/>
    <property type="match status" value="1"/>
</dbReference>
<sequence length="730" mass="83467">MADELELLAPAGNLEILKAVIHAGADAVYFGGSQFGARAYAKNFDKEEVLEAIDFGHIHGKKIILAVNTLLKEKELEEQLYEYLLPYYERGLDAVIVQDLGVMQFIRRNFKDLPIHTSTQMTVTNTSGAELLVKAGAERIVMARELSFEEIAKIHQAVPVEIESFVHGALCYCYSGQCLLSSMLGGRSGNRGRCAQPCRLPYEVYDAAYQKINKKNALYPLSLKDLCTIDYIPQLAKSGVYSFKIEGRMKQAEYAAGVVSVYRKYMDRYLSYGEEGYFVSEQDQKKLFDLGNRSGFTDGYYQRWNGPEMVTFEKPGHEKGNETLRKEVARDYILSECKEPVQGIFQARLDQPIELTVQYQNHTVTVTGASAVMAQKQPVTKEKIYEKLNKTGNTPFVFESLEINMEENLFLSIGAVNELRRQALEQLEEQCLLSYQRTDAKEKVLLPEIKDLSQEKTLKITASAENEEQIAPLLESEIISTVYIDSTVFSREQTVAKMKETMQAAKQEGKELYYILPAVFRECTSAFYASILPELQTDGYLVKSYDALAFLLKQKIPADKIRIDHSLYTWSNESRQAFFSYRIQGDTVPLELNGKEIKRRDNRQSEMLLYGYLPLMTSAQCINRNLTKCDKTKKVYYLKDRYGISFPVKNHCNECYNVIYNSKPLYLFSVLQELKGCGMMRFRLSFTIENKKETEKVLKVCQMAMEKNPKNVQTADMSERTYGHYKRGVE</sequence>
<dbReference type="PANTHER" id="PTHR30217:SF10">
    <property type="entry name" value="23S RRNA 5-HYDROXYCYTIDINE C2501 SYNTHASE"/>
    <property type="match status" value="1"/>
</dbReference>
<dbReference type="EMBL" id="JACOPH010000003">
    <property type="protein sequence ID" value="MBC5713670.1"/>
    <property type="molecule type" value="Genomic_DNA"/>
</dbReference>
<evidence type="ECO:0000259" key="1">
    <source>
        <dbReference type="Pfam" id="PF12392"/>
    </source>
</evidence>
<dbReference type="AlphaFoldDB" id="A0A923LNV4"/>
<dbReference type="InterPro" id="IPR020988">
    <property type="entry name" value="Pept_U32_collagenase"/>
</dbReference>
<evidence type="ECO:0000313" key="2">
    <source>
        <dbReference type="EMBL" id="MBC5713670.1"/>
    </source>
</evidence>
<dbReference type="Pfam" id="PF01136">
    <property type="entry name" value="Peptidase_U32"/>
    <property type="match status" value="1"/>
</dbReference>
<reference evidence="2" key="1">
    <citation type="submission" date="2020-08" db="EMBL/GenBank/DDBJ databases">
        <title>Genome public.</title>
        <authorList>
            <person name="Liu C."/>
            <person name="Sun Q."/>
        </authorList>
    </citation>
    <scope>NUCLEOTIDE SEQUENCE</scope>
    <source>
        <strain evidence="2">BX1005</strain>
    </source>
</reference>
<protein>
    <submittedName>
        <fullName evidence="2">U32 family peptidase</fullName>
    </submittedName>
</protein>